<dbReference type="InterPro" id="IPR044570">
    <property type="entry name" value="Set1-like"/>
</dbReference>
<name>A0A183AYP8_9TREM</name>
<dbReference type="AlphaFoldDB" id="A0A183AYP8"/>
<evidence type="ECO:0000259" key="9">
    <source>
        <dbReference type="PROSITE" id="PS50102"/>
    </source>
</evidence>
<dbReference type="InterPro" id="IPR012677">
    <property type="entry name" value="Nucleotide-bd_a/b_plait_sf"/>
</dbReference>
<evidence type="ECO:0000313" key="10">
    <source>
        <dbReference type="EMBL" id="VDP89318.1"/>
    </source>
</evidence>
<dbReference type="InterPro" id="IPR000504">
    <property type="entry name" value="RRM_dom"/>
</dbReference>
<dbReference type="Proteomes" id="UP000272942">
    <property type="component" value="Unassembled WGS sequence"/>
</dbReference>
<keyword evidence="11" id="KW-1185">Reference proteome</keyword>
<evidence type="ECO:0000256" key="8">
    <source>
        <dbReference type="SAM" id="MobiDB-lite"/>
    </source>
</evidence>
<dbReference type="Gene3D" id="3.30.70.330">
    <property type="match status" value="1"/>
</dbReference>
<dbReference type="OrthoDB" id="308383at2759"/>
<comment type="subcellular location">
    <subcellularLocation>
        <location evidence="1">Nucleus</location>
    </subcellularLocation>
</comment>
<dbReference type="SUPFAM" id="SSF54928">
    <property type="entry name" value="RNA-binding domain, RBD"/>
    <property type="match status" value="1"/>
</dbReference>
<dbReference type="PROSITE" id="PS50102">
    <property type="entry name" value="RRM"/>
    <property type="match status" value="1"/>
</dbReference>
<evidence type="ECO:0000256" key="2">
    <source>
        <dbReference type="ARBA" id="ARBA00022603"/>
    </source>
</evidence>
<evidence type="ECO:0000256" key="7">
    <source>
        <dbReference type="PROSITE-ProRule" id="PRU00176"/>
    </source>
</evidence>
<keyword evidence="2" id="KW-0489">Methyltransferase</keyword>
<feature type="region of interest" description="Disordered" evidence="8">
    <location>
        <begin position="227"/>
        <end position="258"/>
    </location>
</feature>
<reference evidence="10 11" key="2">
    <citation type="submission" date="2018-11" db="EMBL/GenBank/DDBJ databases">
        <authorList>
            <consortium name="Pathogen Informatics"/>
        </authorList>
    </citation>
    <scope>NUCLEOTIDE SEQUENCE [LARGE SCALE GENOMIC DNA]</scope>
    <source>
        <strain evidence="10 11">Egypt</strain>
    </source>
</reference>
<evidence type="ECO:0000256" key="5">
    <source>
        <dbReference type="ARBA" id="ARBA00022853"/>
    </source>
</evidence>
<keyword evidence="4" id="KW-0949">S-adenosyl-L-methionine</keyword>
<dbReference type="GO" id="GO:0048188">
    <property type="term" value="C:Set1C/COMPASS complex"/>
    <property type="evidence" value="ECO:0007669"/>
    <property type="project" value="TreeGrafter"/>
</dbReference>
<organism evidence="12">
    <name type="scientific">Echinostoma caproni</name>
    <dbReference type="NCBI Taxonomy" id="27848"/>
    <lineage>
        <taxon>Eukaryota</taxon>
        <taxon>Metazoa</taxon>
        <taxon>Spiralia</taxon>
        <taxon>Lophotrochozoa</taxon>
        <taxon>Platyhelminthes</taxon>
        <taxon>Trematoda</taxon>
        <taxon>Digenea</taxon>
        <taxon>Plagiorchiida</taxon>
        <taxon>Echinostomata</taxon>
        <taxon>Echinostomatoidea</taxon>
        <taxon>Echinostomatidae</taxon>
        <taxon>Echinostoma</taxon>
    </lineage>
</organism>
<gene>
    <name evidence="10" type="ORF">ECPE_LOCUS12083</name>
</gene>
<evidence type="ECO:0000313" key="12">
    <source>
        <dbReference type="WBParaSite" id="ECPE_0001211801-mRNA-1"/>
    </source>
</evidence>
<keyword evidence="6" id="KW-0539">Nucleus</keyword>
<reference evidence="12" key="1">
    <citation type="submission" date="2016-06" db="UniProtKB">
        <authorList>
            <consortium name="WormBaseParasite"/>
        </authorList>
    </citation>
    <scope>IDENTIFICATION</scope>
</reference>
<evidence type="ECO:0000256" key="4">
    <source>
        <dbReference type="ARBA" id="ARBA00022691"/>
    </source>
</evidence>
<evidence type="ECO:0000256" key="3">
    <source>
        <dbReference type="ARBA" id="ARBA00022679"/>
    </source>
</evidence>
<feature type="domain" description="RRM" evidence="9">
    <location>
        <begin position="102"/>
        <end position="176"/>
    </location>
</feature>
<dbReference type="EMBL" id="UZAN01052122">
    <property type="protein sequence ID" value="VDP89318.1"/>
    <property type="molecule type" value="Genomic_DNA"/>
</dbReference>
<dbReference type="InterPro" id="IPR035979">
    <property type="entry name" value="RBD_domain_sf"/>
</dbReference>
<dbReference type="PANTHER" id="PTHR45814">
    <property type="entry name" value="HISTONE-LYSINE N-METHYLTRANSFERASE SETD1"/>
    <property type="match status" value="1"/>
</dbReference>
<evidence type="ECO:0000256" key="1">
    <source>
        <dbReference type="ARBA" id="ARBA00004123"/>
    </source>
</evidence>
<accession>A0A183AYP8</accession>
<dbReference type="SMART" id="SM00360">
    <property type="entry name" value="RRM"/>
    <property type="match status" value="1"/>
</dbReference>
<dbReference type="PANTHER" id="PTHR45814:SF2">
    <property type="entry name" value="HISTONE-LYSINE N-METHYLTRANSFERASE SETD1"/>
    <property type="match status" value="1"/>
</dbReference>
<dbReference type="GO" id="GO:0032259">
    <property type="term" value="P:methylation"/>
    <property type="evidence" value="ECO:0007669"/>
    <property type="project" value="UniProtKB-KW"/>
</dbReference>
<feature type="region of interest" description="Disordered" evidence="8">
    <location>
        <begin position="470"/>
        <end position="539"/>
    </location>
</feature>
<keyword evidence="3" id="KW-0808">Transferase</keyword>
<dbReference type="GO" id="GO:0003723">
    <property type="term" value="F:RNA binding"/>
    <property type="evidence" value="ECO:0007669"/>
    <property type="project" value="UniProtKB-UniRule"/>
</dbReference>
<keyword evidence="5" id="KW-0156">Chromatin regulator</keyword>
<evidence type="ECO:0000313" key="11">
    <source>
        <dbReference type="Proteomes" id="UP000272942"/>
    </source>
</evidence>
<dbReference type="GO" id="GO:0042800">
    <property type="term" value="F:histone H3K4 methyltransferase activity"/>
    <property type="evidence" value="ECO:0007669"/>
    <property type="project" value="InterPro"/>
</dbReference>
<dbReference type="Pfam" id="PF00076">
    <property type="entry name" value="RRM_1"/>
    <property type="match status" value="1"/>
</dbReference>
<evidence type="ECO:0000256" key="6">
    <source>
        <dbReference type="ARBA" id="ARBA00023242"/>
    </source>
</evidence>
<dbReference type="WBParaSite" id="ECPE_0001211801-mRNA-1">
    <property type="protein sequence ID" value="ECPE_0001211801-mRNA-1"/>
    <property type="gene ID" value="ECPE_0001211801"/>
</dbReference>
<proteinExistence type="predicted"/>
<protein>
    <submittedName>
        <fullName evidence="12">RRM domain-containing protein</fullName>
    </submittedName>
</protein>
<keyword evidence="7" id="KW-0694">RNA-binding</keyword>
<sequence>MALSFCEESGIDLLPVGRSADLEYAANILLLSKDPGKLQAFLDSLSASVSMFGMRFAPSKCKMLLQDWIGPAPSLTLTGEVVEGVFLWHNIDEYYVGEKPEKEVTFSNLNDNISYKNLEEMCKPFGVIEEAKIYYHPKTQRHLGIGTVVFQSSRCAKACAEALHQTSKMGNIMDVQVDFLGANRLRLLAQQMADLLPHDATAHHKSSMRSCSAIGYQHFDHRELRTPHSQTSMLQIPRSCASHQKTERARSSSLRDLPPSHCMTTFNSHLFGGPSVPGSELVADQKDGSCEKNVPIEHPGSTDRLRAPLLKTPSKPLDYVEITMITQDLFTLFVDELKEIMHRDVTRRIVEGKAFKIFSSWWDSTEEPLKTLDPRFTTTGKSESIGLVGDHNVPPHDDKNVPPDSQIVATNNTALTGAVYSAPSMPHPTTTSSYFTSGSSATVSGGDALQAGFNMFGFGMFSGLHATLPKIRRKPRPPSPQNFDPEVRGPNYCGKTIQSDSEPDQDRHRNRHSVPHERQRSGGKGIPFHMDSSSGDDETKLALNRTNNRLAQRKQLCIISFGNMHTSS</sequence>